<accession>A0A9P5TYH4</accession>
<reference evidence="3" key="1">
    <citation type="submission" date="2020-11" db="EMBL/GenBank/DDBJ databases">
        <authorList>
            <consortium name="DOE Joint Genome Institute"/>
            <person name="Ahrendt S."/>
            <person name="Riley R."/>
            <person name="Andreopoulos W."/>
            <person name="Labutti K."/>
            <person name="Pangilinan J."/>
            <person name="Ruiz-Duenas F.J."/>
            <person name="Barrasa J.M."/>
            <person name="Sanchez-Garcia M."/>
            <person name="Camarero S."/>
            <person name="Miyauchi S."/>
            <person name="Serrano A."/>
            <person name="Linde D."/>
            <person name="Babiker R."/>
            <person name="Drula E."/>
            <person name="Ayuso-Fernandez I."/>
            <person name="Pacheco R."/>
            <person name="Padilla G."/>
            <person name="Ferreira P."/>
            <person name="Barriuso J."/>
            <person name="Kellner H."/>
            <person name="Castanera R."/>
            <person name="Alfaro M."/>
            <person name="Ramirez L."/>
            <person name="Pisabarro A.G."/>
            <person name="Kuo A."/>
            <person name="Tritt A."/>
            <person name="Lipzen A."/>
            <person name="He G."/>
            <person name="Yan M."/>
            <person name="Ng V."/>
            <person name="Cullen D."/>
            <person name="Martin F."/>
            <person name="Rosso M.-N."/>
            <person name="Henrissat B."/>
            <person name="Hibbett D."/>
            <person name="Martinez A.T."/>
            <person name="Grigoriev I.V."/>
        </authorList>
    </citation>
    <scope>NUCLEOTIDE SEQUENCE</scope>
    <source>
        <strain evidence="3">AH 40177</strain>
    </source>
</reference>
<dbReference type="OrthoDB" id="163438at2759"/>
<dbReference type="InterPro" id="IPR027417">
    <property type="entry name" value="P-loop_NTPase"/>
</dbReference>
<feature type="domain" description="NACHT" evidence="2">
    <location>
        <begin position="67"/>
        <end position="213"/>
    </location>
</feature>
<sequence length="463" mass="51224">MFALKTATRSKNLFTAFKKIRKSLSRGTAVQILCVSAKALTMVERLEIRDLITNWLTSPPDDNSPGNILWLSAVAGAGKSTIATSISQYFRELGRLGAFLFFTRNKSDPADVIRTIAFHLACSNTHVASAICTAIDNDHALIDSPIHTQFQKLLLEPLTSAQNHIHGPIVIVLDALDECGNADSRRTLVSLISNEFPKLPPAVRFFITSRPDSDIASKFENQPKIAKHLLDITLPSSLVDIRIYLDIEMREIREQQELGSTWPGESKMEALTKHSSGLFIWASTATKYLLQSYDLDHALESLLDKGLTTLDDLYAGALEVVGPWNDPMFVREAQAALSVVILGKTPVSVAMIDALLGCVLQWAPGQHVKILHASFSDYLTDCARSGDKPWFIDPSILEPQIARGCLHILKKELRFNICGFEDSHIYTTKVPDLSERTCTGVVTFQELVLIPCLMAFSKAFSQL</sequence>
<gene>
    <name evidence="3" type="ORF">BDP27DRAFT_1371092</name>
</gene>
<dbReference type="PANTHER" id="PTHR10039">
    <property type="entry name" value="AMELOGENIN"/>
    <property type="match status" value="1"/>
</dbReference>
<evidence type="ECO:0000256" key="1">
    <source>
        <dbReference type="ARBA" id="ARBA00022737"/>
    </source>
</evidence>
<proteinExistence type="predicted"/>
<evidence type="ECO:0000313" key="4">
    <source>
        <dbReference type="Proteomes" id="UP000772434"/>
    </source>
</evidence>
<evidence type="ECO:0000259" key="2">
    <source>
        <dbReference type="PROSITE" id="PS50837"/>
    </source>
</evidence>
<dbReference type="Pfam" id="PF24883">
    <property type="entry name" value="NPHP3_N"/>
    <property type="match status" value="1"/>
</dbReference>
<organism evidence="3 4">
    <name type="scientific">Rhodocollybia butyracea</name>
    <dbReference type="NCBI Taxonomy" id="206335"/>
    <lineage>
        <taxon>Eukaryota</taxon>
        <taxon>Fungi</taxon>
        <taxon>Dikarya</taxon>
        <taxon>Basidiomycota</taxon>
        <taxon>Agaricomycotina</taxon>
        <taxon>Agaricomycetes</taxon>
        <taxon>Agaricomycetidae</taxon>
        <taxon>Agaricales</taxon>
        <taxon>Marasmiineae</taxon>
        <taxon>Omphalotaceae</taxon>
        <taxon>Rhodocollybia</taxon>
    </lineage>
</organism>
<name>A0A9P5TYH4_9AGAR</name>
<dbReference type="EMBL" id="JADNRY010000277">
    <property type="protein sequence ID" value="KAF9059821.1"/>
    <property type="molecule type" value="Genomic_DNA"/>
</dbReference>
<dbReference type="InterPro" id="IPR007111">
    <property type="entry name" value="NACHT_NTPase"/>
</dbReference>
<dbReference type="PROSITE" id="PS50837">
    <property type="entry name" value="NACHT"/>
    <property type="match status" value="1"/>
</dbReference>
<dbReference type="Gene3D" id="3.40.50.300">
    <property type="entry name" value="P-loop containing nucleotide triphosphate hydrolases"/>
    <property type="match status" value="1"/>
</dbReference>
<dbReference type="Proteomes" id="UP000772434">
    <property type="component" value="Unassembled WGS sequence"/>
</dbReference>
<protein>
    <recommendedName>
        <fullName evidence="2">NACHT domain-containing protein</fullName>
    </recommendedName>
</protein>
<dbReference type="SUPFAM" id="SSF52540">
    <property type="entry name" value="P-loop containing nucleoside triphosphate hydrolases"/>
    <property type="match status" value="1"/>
</dbReference>
<comment type="caution">
    <text evidence="3">The sequence shown here is derived from an EMBL/GenBank/DDBJ whole genome shotgun (WGS) entry which is preliminary data.</text>
</comment>
<dbReference type="AlphaFoldDB" id="A0A9P5TYH4"/>
<evidence type="ECO:0000313" key="3">
    <source>
        <dbReference type="EMBL" id="KAF9059821.1"/>
    </source>
</evidence>
<keyword evidence="4" id="KW-1185">Reference proteome</keyword>
<dbReference type="PANTHER" id="PTHR10039:SF17">
    <property type="entry name" value="FUNGAL STAND N-TERMINAL GOODBYE DOMAIN-CONTAINING PROTEIN-RELATED"/>
    <property type="match status" value="1"/>
</dbReference>
<dbReference type="InterPro" id="IPR056884">
    <property type="entry name" value="NPHP3-like_N"/>
</dbReference>
<keyword evidence="1" id="KW-0677">Repeat</keyword>